<feature type="non-terminal residue" evidence="2">
    <location>
        <position position="1"/>
    </location>
</feature>
<comment type="caution">
    <text evidence="2">The sequence shown here is derived from an EMBL/GenBank/DDBJ whole genome shotgun (WGS) entry which is preliminary data.</text>
</comment>
<accession>A0ABC8SIE0</accession>
<evidence type="ECO:0000313" key="3">
    <source>
        <dbReference type="Proteomes" id="UP001642360"/>
    </source>
</evidence>
<evidence type="ECO:0000313" key="2">
    <source>
        <dbReference type="EMBL" id="CAK9154347.1"/>
    </source>
</evidence>
<feature type="region of interest" description="Disordered" evidence="1">
    <location>
        <begin position="1"/>
        <end position="33"/>
    </location>
</feature>
<sequence length="82" mass="8349">IPAQEEVEETNAEGPDGALTPSTPELTLGGATIPKPPAEVLAANSPSSLVIPAALTSKTAFVPTTAKLPSSKPLKLLLLSYQ</sequence>
<proteinExistence type="predicted"/>
<name>A0ABC8SIE0_9AQUA</name>
<dbReference type="Proteomes" id="UP001642360">
    <property type="component" value="Unassembled WGS sequence"/>
</dbReference>
<gene>
    <name evidence="2" type="ORF">ILEXP_LOCUS22664</name>
</gene>
<dbReference type="AlphaFoldDB" id="A0ABC8SIE0"/>
<evidence type="ECO:0000256" key="1">
    <source>
        <dbReference type="SAM" id="MobiDB-lite"/>
    </source>
</evidence>
<keyword evidence="3" id="KW-1185">Reference proteome</keyword>
<reference evidence="2 3" key="1">
    <citation type="submission" date="2024-02" db="EMBL/GenBank/DDBJ databases">
        <authorList>
            <person name="Vignale AGUSTIN F."/>
            <person name="Sosa J E."/>
            <person name="Modenutti C."/>
        </authorList>
    </citation>
    <scope>NUCLEOTIDE SEQUENCE [LARGE SCALE GENOMIC DNA]</scope>
</reference>
<dbReference type="EMBL" id="CAUOFW020002514">
    <property type="protein sequence ID" value="CAK9154347.1"/>
    <property type="molecule type" value="Genomic_DNA"/>
</dbReference>
<feature type="compositionally biased region" description="Acidic residues" evidence="1">
    <location>
        <begin position="1"/>
        <end position="11"/>
    </location>
</feature>
<organism evidence="2 3">
    <name type="scientific">Ilex paraguariensis</name>
    <name type="common">yerba mate</name>
    <dbReference type="NCBI Taxonomy" id="185542"/>
    <lineage>
        <taxon>Eukaryota</taxon>
        <taxon>Viridiplantae</taxon>
        <taxon>Streptophyta</taxon>
        <taxon>Embryophyta</taxon>
        <taxon>Tracheophyta</taxon>
        <taxon>Spermatophyta</taxon>
        <taxon>Magnoliopsida</taxon>
        <taxon>eudicotyledons</taxon>
        <taxon>Gunneridae</taxon>
        <taxon>Pentapetalae</taxon>
        <taxon>asterids</taxon>
        <taxon>campanulids</taxon>
        <taxon>Aquifoliales</taxon>
        <taxon>Aquifoliaceae</taxon>
        <taxon>Ilex</taxon>
    </lineage>
</organism>
<feature type="non-terminal residue" evidence="2">
    <location>
        <position position="82"/>
    </location>
</feature>
<protein>
    <submittedName>
        <fullName evidence="2">Uncharacterized protein</fullName>
    </submittedName>
</protein>